<evidence type="ECO:0000259" key="2">
    <source>
        <dbReference type="PROSITE" id="PS50268"/>
    </source>
</evidence>
<evidence type="ECO:0000256" key="1">
    <source>
        <dbReference type="SAM" id="SignalP"/>
    </source>
</evidence>
<dbReference type="Gene3D" id="2.60.40.60">
    <property type="entry name" value="Cadherins"/>
    <property type="match status" value="1"/>
</dbReference>
<dbReference type="GO" id="GO:0005509">
    <property type="term" value="F:calcium ion binding"/>
    <property type="evidence" value="ECO:0007669"/>
    <property type="project" value="InterPro"/>
</dbReference>
<protein>
    <recommendedName>
        <fullName evidence="2">Cadherin domain-containing protein</fullName>
    </recommendedName>
</protein>
<dbReference type="PROSITE" id="PS50268">
    <property type="entry name" value="CADHERIN_2"/>
    <property type="match status" value="1"/>
</dbReference>
<sequence>MFENLSKKLFATLLILSVSMVHVSAEDDNNLSDTQLHAVMGIITNLILNSPNAKEIALIKIEAYASSGGSSATPTIGDYQNANVVGVDTQKLSAMNEAVASALPTQVDTQVELQAIVDGLIVHNGTTYGTVISPYTGIVWLDRNLGAERRCTTFDDAQCYGDYYQWGRNFDGHEDLVSGTTDIQAIDVNDVGHEDFITADNTYDYDWGNTADSSGVIRVSHWSTTDGSSVCPADFRVPTLDEFKAELFDSGSANIQNRDNAYDSFLKLPSAGLRNRYDGSMTEQGEVGLVWTISLEHTGAYAPYWKSSNVGWIDYYRSRANGKTVRCLKDYPDTTPPIFTSDDNTTVAENQTSAITLIATDANVIIYSIFGGESDSFDLNATTGVVTFKVAPDFETLAIYTFTAKATDASGNEVTQGITIEIEDVDEFIVYNGTTYGTVISPFTGKEWLDRNLGAERVCMSFDDAQCYGDYYQWGRNHDGHQERNSTTTSTQAADINNAGLNYVINSIDWASVDSDGSQRMVNWSATNGASVCPTGYRVPTLTEILYETTLASTPVNGHLDAFDNFLKLPSAGYRRDNGAMRNEGSAGYLWSSTNELPPSYASPGHSDYLYFTGGVADYAYLGRTYGFSVRCVKD</sequence>
<dbReference type="EMBL" id="CACVAS010000168">
    <property type="protein sequence ID" value="CAA6828005.1"/>
    <property type="molecule type" value="Genomic_DNA"/>
</dbReference>
<feature type="signal peptide" evidence="1">
    <location>
        <begin position="1"/>
        <end position="24"/>
    </location>
</feature>
<proteinExistence type="predicted"/>
<keyword evidence="1" id="KW-0732">Signal</keyword>
<dbReference type="InterPro" id="IPR002126">
    <property type="entry name" value="Cadherin-like_dom"/>
</dbReference>
<dbReference type="InterPro" id="IPR015919">
    <property type="entry name" value="Cadherin-like_sf"/>
</dbReference>
<feature type="chain" id="PRO_5027864007" description="Cadherin domain-containing protein" evidence="1">
    <location>
        <begin position="25"/>
        <end position="635"/>
    </location>
</feature>
<reference evidence="3" key="1">
    <citation type="submission" date="2020-01" db="EMBL/GenBank/DDBJ databases">
        <authorList>
            <person name="Meier V. D."/>
            <person name="Meier V D."/>
        </authorList>
    </citation>
    <scope>NUCLEOTIDE SEQUENCE</scope>
    <source>
        <strain evidence="3">HLG_WM_MAG_01</strain>
    </source>
</reference>
<evidence type="ECO:0000313" key="3">
    <source>
        <dbReference type="EMBL" id="CAA6828005.1"/>
    </source>
</evidence>
<organism evidence="3">
    <name type="scientific">uncultured Sulfurovum sp</name>
    <dbReference type="NCBI Taxonomy" id="269237"/>
    <lineage>
        <taxon>Bacteria</taxon>
        <taxon>Pseudomonadati</taxon>
        <taxon>Campylobacterota</taxon>
        <taxon>Epsilonproteobacteria</taxon>
        <taxon>Campylobacterales</taxon>
        <taxon>Sulfurovaceae</taxon>
        <taxon>Sulfurovum</taxon>
        <taxon>environmental samples</taxon>
    </lineage>
</organism>
<dbReference type="SUPFAM" id="SSF49313">
    <property type="entry name" value="Cadherin-like"/>
    <property type="match status" value="1"/>
</dbReference>
<dbReference type="GO" id="GO:0016020">
    <property type="term" value="C:membrane"/>
    <property type="evidence" value="ECO:0007669"/>
    <property type="project" value="InterPro"/>
</dbReference>
<accession>A0A6S6U013</accession>
<gene>
    <name evidence="3" type="ORF">HELGO_WM9646</name>
</gene>
<name>A0A6S6U013_9BACT</name>
<dbReference type="GO" id="GO:0007156">
    <property type="term" value="P:homophilic cell adhesion via plasma membrane adhesion molecules"/>
    <property type="evidence" value="ECO:0007669"/>
    <property type="project" value="InterPro"/>
</dbReference>
<dbReference type="CDD" id="cd11304">
    <property type="entry name" value="Cadherin_repeat"/>
    <property type="match status" value="1"/>
</dbReference>
<dbReference type="SMART" id="SM00112">
    <property type="entry name" value="CA"/>
    <property type="match status" value="1"/>
</dbReference>
<feature type="domain" description="Cadherin" evidence="2">
    <location>
        <begin position="339"/>
        <end position="444"/>
    </location>
</feature>
<dbReference type="AlphaFoldDB" id="A0A6S6U013"/>